<dbReference type="SUPFAM" id="SSF47413">
    <property type="entry name" value="lambda repressor-like DNA-binding domains"/>
    <property type="match status" value="1"/>
</dbReference>
<evidence type="ECO:0000313" key="2">
    <source>
        <dbReference type="Proteomes" id="UP000823904"/>
    </source>
</evidence>
<dbReference type="GO" id="GO:0003677">
    <property type="term" value="F:DNA binding"/>
    <property type="evidence" value="ECO:0007669"/>
    <property type="project" value="InterPro"/>
</dbReference>
<dbReference type="InterPro" id="IPR010982">
    <property type="entry name" value="Lambda_DNA-bd_dom_sf"/>
</dbReference>
<reference evidence="1" key="2">
    <citation type="submission" date="2021-04" db="EMBL/GenBank/DDBJ databases">
        <authorList>
            <person name="Gilroy R."/>
        </authorList>
    </citation>
    <scope>NUCLEOTIDE SEQUENCE</scope>
    <source>
        <strain evidence="1">ChiSjej3B21-8574</strain>
    </source>
</reference>
<name>A0A9D2T822_9FIRM</name>
<dbReference type="AlphaFoldDB" id="A0A9D2T822"/>
<accession>A0A9D2T822</accession>
<reference evidence="1" key="1">
    <citation type="journal article" date="2021" name="PeerJ">
        <title>Extensive microbial diversity within the chicken gut microbiome revealed by metagenomics and culture.</title>
        <authorList>
            <person name="Gilroy R."/>
            <person name="Ravi A."/>
            <person name="Getino M."/>
            <person name="Pursley I."/>
            <person name="Horton D.L."/>
            <person name="Alikhan N.F."/>
            <person name="Baker D."/>
            <person name="Gharbi K."/>
            <person name="Hall N."/>
            <person name="Watson M."/>
            <person name="Adriaenssens E.M."/>
            <person name="Foster-Nyarko E."/>
            <person name="Jarju S."/>
            <person name="Secka A."/>
            <person name="Antonio M."/>
            <person name="Oren A."/>
            <person name="Chaudhuri R.R."/>
            <person name="La Ragione R."/>
            <person name="Hildebrand F."/>
            <person name="Pallen M.J."/>
        </authorList>
    </citation>
    <scope>NUCLEOTIDE SEQUENCE</scope>
    <source>
        <strain evidence="1">ChiSjej3B21-8574</strain>
    </source>
</reference>
<dbReference type="Proteomes" id="UP000823904">
    <property type="component" value="Unassembled WGS sequence"/>
</dbReference>
<proteinExistence type="predicted"/>
<protein>
    <submittedName>
        <fullName evidence="1">Uncharacterized protein</fullName>
    </submittedName>
</protein>
<organism evidence="1 2">
    <name type="scientific">Candidatus Anaerostipes avistercoris</name>
    <dbReference type="NCBI Taxonomy" id="2838462"/>
    <lineage>
        <taxon>Bacteria</taxon>
        <taxon>Bacillati</taxon>
        <taxon>Bacillota</taxon>
        <taxon>Clostridia</taxon>
        <taxon>Lachnospirales</taxon>
        <taxon>Lachnospiraceae</taxon>
        <taxon>Anaerostipes</taxon>
    </lineage>
</organism>
<gene>
    <name evidence="1" type="ORF">H9754_00620</name>
</gene>
<sequence>MGRTAVSDTKKKTSAVKGVIVQYMNLRNVTPEYVANILGISERTFLKKMDNPGKFTVEQLAIMSNALQIPQKVNFFVGASPPEENADRIAMAIVMALQKMEGRR</sequence>
<comment type="caution">
    <text evidence="1">The sequence shown here is derived from an EMBL/GenBank/DDBJ whole genome shotgun (WGS) entry which is preliminary data.</text>
</comment>
<evidence type="ECO:0000313" key="1">
    <source>
        <dbReference type="EMBL" id="HJC49079.1"/>
    </source>
</evidence>
<dbReference type="EMBL" id="DWWD01000005">
    <property type="protein sequence ID" value="HJC49079.1"/>
    <property type="molecule type" value="Genomic_DNA"/>
</dbReference>